<feature type="domain" description="VOC" evidence="1">
    <location>
        <begin position="4"/>
        <end position="116"/>
    </location>
</feature>
<sequence>MDVRIGMVTVDCAEPRELAAWWRGVVGGEVVMDADGWYVVLSGRDGGPALGFQKVSEPTPGKNRLHLDLASADMAATVAELVAHGAKRVDEHALEDGFAWTVLEDPEGNAFCVSGPHV</sequence>
<gene>
    <name evidence="2" type="ORF">FHU37_005221</name>
</gene>
<dbReference type="AlphaFoldDB" id="A0A853ACW6"/>
<evidence type="ECO:0000259" key="1">
    <source>
        <dbReference type="PROSITE" id="PS51819"/>
    </source>
</evidence>
<organism evidence="2 3">
    <name type="scientific">Allostreptomyces psammosilenae</name>
    <dbReference type="NCBI Taxonomy" id="1892865"/>
    <lineage>
        <taxon>Bacteria</taxon>
        <taxon>Bacillati</taxon>
        <taxon>Actinomycetota</taxon>
        <taxon>Actinomycetes</taxon>
        <taxon>Kitasatosporales</taxon>
        <taxon>Streptomycetaceae</taxon>
        <taxon>Allostreptomyces</taxon>
    </lineage>
</organism>
<keyword evidence="2" id="KW-0456">Lyase</keyword>
<dbReference type="SUPFAM" id="SSF54593">
    <property type="entry name" value="Glyoxalase/Bleomycin resistance protein/Dihydroxybiphenyl dioxygenase"/>
    <property type="match status" value="1"/>
</dbReference>
<comment type="caution">
    <text evidence="2">The sequence shown here is derived from an EMBL/GenBank/DDBJ whole genome shotgun (WGS) entry which is preliminary data.</text>
</comment>
<dbReference type="RefSeq" id="WP_179817050.1">
    <property type="nucleotide sequence ID" value="NZ_JACBZD010000002.1"/>
</dbReference>
<name>A0A853ACW6_9ACTN</name>
<evidence type="ECO:0000313" key="3">
    <source>
        <dbReference type="Proteomes" id="UP000567795"/>
    </source>
</evidence>
<dbReference type="EMBL" id="JACBZD010000002">
    <property type="protein sequence ID" value="NYI08192.1"/>
    <property type="molecule type" value="Genomic_DNA"/>
</dbReference>
<dbReference type="PANTHER" id="PTHR35908">
    <property type="entry name" value="HYPOTHETICAL FUSION PROTEIN"/>
    <property type="match status" value="1"/>
</dbReference>
<dbReference type="GO" id="GO:0016829">
    <property type="term" value="F:lyase activity"/>
    <property type="evidence" value="ECO:0007669"/>
    <property type="project" value="UniProtKB-KW"/>
</dbReference>
<dbReference type="PANTHER" id="PTHR35908:SF1">
    <property type="entry name" value="CONSERVED PROTEIN"/>
    <property type="match status" value="1"/>
</dbReference>
<proteinExistence type="predicted"/>
<dbReference type="Pfam" id="PF18029">
    <property type="entry name" value="Glyoxalase_6"/>
    <property type="match status" value="1"/>
</dbReference>
<evidence type="ECO:0000313" key="2">
    <source>
        <dbReference type="EMBL" id="NYI08192.1"/>
    </source>
</evidence>
<accession>A0A853ACW6</accession>
<reference evidence="2 3" key="1">
    <citation type="submission" date="2020-07" db="EMBL/GenBank/DDBJ databases">
        <title>Sequencing the genomes of 1000 actinobacteria strains.</title>
        <authorList>
            <person name="Klenk H.-P."/>
        </authorList>
    </citation>
    <scope>NUCLEOTIDE SEQUENCE [LARGE SCALE GENOMIC DNA]</scope>
    <source>
        <strain evidence="2 3">DSM 42178</strain>
    </source>
</reference>
<dbReference type="CDD" id="cd06587">
    <property type="entry name" value="VOC"/>
    <property type="match status" value="1"/>
</dbReference>
<dbReference type="InterPro" id="IPR037523">
    <property type="entry name" value="VOC_core"/>
</dbReference>
<dbReference type="PROSITE" id="PS51819">
    <property type="entry name" value="VOC"/>
    <property type="match status" value="1"/>
</dbReference>
<keyword evidence="3" id="KW-1185">Reference proteome</keyword>
<dbReference type="InterPro" id="IPR041581">
    <property type="entry name" value="Glyoxalase_6"/>
</dbReference>
<protein>
    <submittedName>
        <fullName evidence="2">Putative enzyme related to lactoylglutathione lyase</fullName>
    </submittedName>
</protein>
<dbReference type="Gene3D" id="3.10.180.10">
    <property type="entry name" value="2,3-Dihydroxybiphenyl 1,2-Dioxygenase, domain 1"/>
    <property type="match status" value="1"/>
</dbReference>
<dbReference type="InterPro" id="IPR029068">
    <property type="entry name" value="Glyas_Bleomycin-R_OHBP_Dase"/>
</dbReference>
<dbReference type="Proteomes" id="UP000567795">
    <property type="component" value="Unassembled WGS sequence"/>
</dbReference>